<feature type="signal peptide" evidence="1">
    <location>
        <begin position="1"/>
        <end position="25"/>
    </location>
</feature>
<reference evidence="3 4" key="1">
    <citation type="submission" date="2019-02" db="EMBL/GenBank/DDBJ databases">
        <title>Deep-cultivation of Planctomycetes and their phenomic and genomic characterization uncovers novel biology.</title>
        <authorList>
            <person name="Wiegand S."/>
            <person name="Jogler M."/>
            <person name="Boedeker C."/>
            <person name="Pinto D."/>
            <person name="Vollmers J."/>
            <person name="Rivas-Marin E."/>
            <person name="Kohn T."/>
            <person name="Peeters S.H."/>
            <person name="Heuer A."/>
            <person name="Rast P."/>
            <person name="Oberbeckmann S."/>
            <person name="Bunk B."/>
            <person name="Jeske O."/>
            <person name="Meyerdierks A."/>
            <person name="Storesund J.E."/>
            <person name="Kallscheuer N."/>
            <person name="Luecker S."/>
            <person name="Lage O.M."/>
            <person name="Pohl T."/>
            <person name="Merkel B.J."/>
            <person name="Hornburger P."/>
            <person name="Mueller R.-W."/>
            <person name="Bruemmer F."/>
            <person name="Labrenz M."/>
            <person name="Spormann A.M."/>
            <person name="Op den Camp H."/>
            <person name="Overmann J."/>
            <person name="Amann R."/>
            <person name="Jetten M.S.M."/>
            <person name="Mascher T."/>
            <person name="Medema M.H."/>
            <person name="Devos D.P."/>
            <person name="Kaster A.-K."/>
            <person name="Ovreas L."/>
            <person name="Rohde M."/>
            <person name="Galperin M.Y."/>
            <person name="Jogler C."/>
        </authorList>
    </citation>
    <scope>NUCLEOTIDE SEQUENCE [LARGE SCALE GENOMIC DNA]</scope>
    <source>
        <strain evidence="3 4">Pla163</strain>
    </source>
</reference>
<feature type="domain" description="Alginate export" evidence="2">
    <location>
        <begin position="71"/>
        <end position="458"/>
    </location>
</feature>
<keyword evidence="1" id="KW-0732">Signal</keyword>
<gene>
    <name evidence="3" type="ORF">Pla163_27450</name>
</gene>
<organism evidence="3 4">
    <name type="scientific">Rohdeia mirabilis</name>
    <dbReference type="NCBI Taxonomy" id="2528008"/>
    <lineage>
        <taxon>Bacteria</taxon>
        <taxon>Pseudomonadati</taxon>
        <taxon>Planctomycetota</taxon>
        <taxon>Planctomycetia</taxon>
        <taxon>Planctomycetia incertae sedis</taxon>
        <taxon>Rohdeia</taxon>
    </lineage>
</organism>
<protein>
    <recommendedName>
        <fullName evidence="2">Alginate export domain-containing protein</fullName>
    </recommendedName>
</protein>
<evidence type="ECO:0000256" key="1">
    <source>
        <dbReference type="SAM" id="SignalP"/>
    </source>
</evidence>
<feature type="chain" id="PRO_5021768844" description="Alginate export domain-containing protein" evidence="1">
    <location>
        <begin position="26"/>
        <end position="469"/>
    </location>
</feature>
<sequence precursor="true">MLALRFHRAAACGLVLLVPLPVVHAQGEAANDASRPSFAFLRQDEDWSDFDGPYLHWSDELKNMRTSPYVRVTVGGSLRARYERFTGFDFGPPAPADDTDGYLLTRAFVHADLSIDDDQRLFAEIKTAQATDRSLPGGRRGVDIDTLDLQQFFYELDWSGAGGDFELRLGRQMLSFGAQRLVSPLPWGNALRTWDGGALTWSNDELEVTGFYTQFVPVMKTDFNEADPQNALWGLYATRRPQEDTLGTDLYLLGSERDPRTFNGTTGEDQRLTIGLRLFGDLGSGFDLDVETAMQTGEVGDADVDASMFALEVGHRSEPGAMRLFAGLDVATGDDASGGDVETFDPLFPLGHAYLGQADAVGRSNVVALSIGAEQRFDQNWSGRAALYGFRLADDDDALYDAGGRPIIAGGSATSNTVGYELDLRATYTVDARTSFEAGYSYFLGGDALEEAGRDENETFFYLQASTRL</sequence>
<evidence type="ECO:0000259" key="2">
    <source>
        <dbReference type="Pfam" id="PF13372"/>
    </source>
</evidence>
<dbReference type="InterPro" id="IPR025388">
    <property type="entry name" value="Alginate_export_dom"/>
</dbReference>
<keyword evidence="4" id="KW-1185">Reference proteome</keyword>
<dbReference type="InterPro" id="IPR053728">
    <property type="entry name" value="Alginate_Permeability_Chnl"/>
</dbReference>
<evidence type="ECO:0000313" key="3">
    <source>
        <dbReference type="EMBL" id="QDU85613.1"/>
    </source>
</evidence>
<dbReference type="OrthoDB" id="311329at2"/>
<name>A0A518D2A6_9BACT</name>
<dbReference type="RefSeq" id="WP_145189294.1">
    <property type="nucleotide sequence ID" value="NZ_CP036290.1"/>
</dbReference>
<dbReference type="Proteomes" id="UP000319342">
    <property type="component" value="Chromosome"/>
</dbReference>
<dbReference type="AlphaFoldDB" id="A0A518D2A6"/>
<dbReference type="Gene3D" id="2.40.160.100">
    <property type="match status" value="1"/>
</dbReference>
<evidence type="ECO:0000313" key="4">
    <source>
        <dbReference type="Proteomes" id="UP000319342"/>
    </source>
</evidence>
<dbReference type="EMBL" id="CP036290">
    <property type="protein sequence ID" value="QDU85613.1"/>
    <property type="molecule type" value="Genomic_DNA"/>
</dbReference>
<dbReference type="Pfam" id="PF13372">
    <property type="entry name" value="Alginate_exp"/>
    <property type="match status" value="1"/>
</dbReference>
<accession>A0A518D2A6</accession>
<dbReference type="SUPFAM" id="SSF56935">
    <property type="entry name" value="Porins"/>
    <property type="match status" value="1"/>
</dbReference>
<proteinExistence type="predicted"/>